<dbReference type="GO" id="GO:0000172">
    <property type="term" value="C:ribonuclease MRP complex"/>
    <property type="evidence" value="ECO:0007669"/>
    <property type="project" value="TreeGrafter"/>
</dbReference>
<comment type="similarity">
    <text evidence="2 5">Belongs to the eukaryotic/archaeal RNase P protein component 2 family.</text>
</comment>
<dbReference type="Proteomes" id="UP000245699">
    <property type="component" value="Unassembled WGS sequence"/>
</dbReference>
<dbReference type="AlphaFoldDB" id="A0A2T9Z329"/>
<keyword evidence="4" id="KW-0539">Nucleus</keyword>
<comment type="caution">
    <text evidence="6">The sequence shown here is derived from an EMBL/GenBank/DDBJ whole genome shotgun (WGS) entry which is preliminary data.</text>
</comment>
<dbReference type="OrthoDB" id="24745at2759"/>
<proteinExistence type="inferred from homology"/>
<dbReference type="GO" id="GO:0030681">
    <property type="term" value="C:multimeric ribonuclease P complex"/>
    <property type="evidence" value="ECO:0007669"/>
    <property type="project" value="TreeGrafter"/>
</dbReference>
<protein>
    <recommendedName>
        <fullName evidence="5">Ribonuclease P/MRP protein subunit POP5</fullName>
        <ecNumber evidence="5">3.1.26.5</ecNumber>
    </recommendedName>
</protein>
<dbReference type="EMBL" id="MBFT01000059">
    <property type="protein sequence ID" value="PVU98979.1"/>
    <property type="molecule type" value="Genomic_DNA"/>
</dbReference>
<gene>
    <name evidence="6" type="ORF">BB559_001110</name>
</gene>
<dbReference type="EC" id="3.1.26.5" evidence="5"/>
<dbReference type="GO" id="GO:0001682">
    <property type="term" value="P:tRNA 5'-leader removal"/>
    <property type="evidence" value="ECO:0007669"/>
    <property type="project" value="InterPro"/>
</dbReference>
<evidence type="ECO:0000256" key="4">
    <source>
        <dbReference type="ARBA" id="ARBA00023242"/>
    </source>
</evidence>
<comment type="catalytic activity">
    <reaction evidence="5">
        <text>Endonucleolytic cleavage of RNA, removing 5'-extranucleotides from tRNA precursor.</text>
        <dbReference type="EC" id="3.1.26.5"/>
    </reaction>
</comment>
<keyword evidence="3 5" id="KW-0819">tRNA processing</keyword>
<comment type="function">
    <text evidence="5">Component of ribonuclease P, a protein complex that generates mature tRNA molecules by cleaving their 5'-ends.</text>
</comment>
<organism evidence="6 7">
    <name type="scientific">Furculomyces boomerangus</name>
    <dbReference type="NCBI Taxonomy" id="61424"/>
    <lineage>
        <taxon>Eukaryota</taxon>
        <taxon>Fungi</taxon>
        <taxon>Fungi incertae sedis</taxon>
        <taxon>Zoopagomycota</taxon>
        <taxon>Kickxellomycotina</taxon>
        <taxon>Harpellomycetes</taxon>
        <taxon>Harpellales</taxon>
        <taxon>Harpellaceae</taxon>
        <taxon>Furculomyces</taxon>
    </lineage>
</organism>
<dbReference type="PANTHER" id="PTHR15441">
    <property type="entry name" value="RIBONUCLEASE P PROTEIN SUBUNIT P14"/>
    <property type="match status" value="1"/>
</dbReference>
<dbReference type="Pfam" id="PF01900">
    <property type="entry name" value="RNase_P_Rpp14"/>
    <property type="match status" value="1"/>
</dbReference>
<dbReference type="InterPro" id="IPR038085">
    <property type="entry name" value="Rnp2-like_sf"/>
</dbReference>
<evidence type="ECO:0000313" key="7">
    <source>
        <dbReference type="Proteomes" id="UP000245699"/>
    </source>
</evidence>
<accession>A0A2T9Z329</accession>
<dbReference type="GO" id="GO:0005730">
    <property type="term" value="C:nucleolus"/>
    <property type="evidence" value="ECO:0007669"/>
    <property type="project" value="TreeGrafter"/>
</dbReference>
<dbReference type="SUPFAM" id="SSF160350">
    <property type="entry name" value="Rnp2-like"/>
    <property type="match status" value="1"/>
</dbReference>
<reference evidence="6 7" key="1">
    <citation type="journal article" date="2018" name="MBio">
        <title>Comparative Genomics Reveals the Core Gene Toolbox for the Fungus-Insect Symbiosis.</title>
        <authorList>
            <person name="Wang Y."/>
            <person name="Stata M."/>
            <person name="Wang W."/>
            <person name="Stajich J.E."/>
            <person name="White M.M."/>
            <person name="Moncalvo J.M."/>
        </authorList>
    </citation>
    <scope>NUCLEOTIDE SEQUENCE [LARGE SCALE GENOMIC DNA]</scope>
    <source>
        <strain evidence="6 7">AUS-77-4</strain>
    </source>
</reference>
<evidence type="ECO:0000256" key="2">
    <source>
        <dbReference type="ARBA" id="ARBA00010800"/>
    </source>
</evidence>
<sequence>MVRFKNRYICFKIDIEGEYEIQSGSKESKKSVVNLSISDIDSTIRTFVNSNYGDAGMSLLIGNMTVKYFSPVTKLGILRVARDHYRMLWSSLTMISQIKSKRCRFSVLHISGTINKCQKAAISFDRELILKHFKEELRIKDSILIESNAKKTLESSKRDIESLEH</sequence>
<evidence type="ECO:0000256" key="1">
    <source>
        <dbReference type="ARBA" id="ARBA00004123"/>
    </source>
</evidence>
<dbReference type="InterPro" id="IPR002759">
    <property type="entry name" value="Pop5/Rpp14/Rnp2-like"/>
</dbReference>
<evidence type="ECO:0000313" key="6">
    <source>
        <dbReference type="EMBL" id="PVU98979.1"/>
    </source>
</evidence>
<dbReference type="STRING" id="61424.A0A2T9Z329"/>
<dbReference type="GO" id="GO:0004526">
    <property type="term" value="F:ribonuclease P activity"/>
    <property type="evidence" value="ECO:0007669"/>
    <property type="project" value="UniProtKB-EC"/>
</dbReference>
<dbReference type="PANTHER" id="PTHR15441:SF2">
    <property type="entry name" value="RIBONUCLEASE P_MRP PROTEIN SUBUNIT POP5"/>
    <property type="match status" value="1"/>
</dbReference>
<name>A0A2T9Z329_9FUNG</name>
<comment type="subcellular location">
    <subcellularLocation>
        <location evidence="1">Nucleus</location>
    </subcellularLocation>
</comment>
<keyword evidence="7" id="KW-1185">Reference proteome</keyword>
<dbReference type="InterPro" id="IPR016819">
    <property type="entry name" value="RNase_P/MRP_POP5"/>
</dbReference>
<dbReference type="Gene3D" id="3.30.70.3250">
    <property type="entry name" value="Ribonuclease P, Pop5 subunit"/>
    <property type="match status" value="1"/>
</dbReference>
<evidence type="ECO:0000256" key="3">
    <source>
        <dbReference type="ARBA" id="ARBA00022694"/>
    </source>
</evidence>
<dbReference type="PIRSF" id="PIRSF023803">
    <property type="entry name" value="Ribonuclease_P_prd"/>
    <property type="match status" value="1"/>
</dbReference>
<evidence type="ECO:0000256" key="5">
    <source>
        <dbReference type="PIRNR" id="PIRNR023803"/>
    </source>
</evidence>
<dbReference type="GO" id="GO:0033204">
    <property type="term" value="F:ribonuclease P RNA binding"/>
    <property type="evidence" value="ECO:0007669"/>
    <property type="project" value="InterPro"/>
</dbReference>